<evidence type="ECO:0000313" key="4">
    <source>
        <dbReference type="EMBL" id="QIX87412.1"/>
    </source>
</evidence>
<dbReference type="GO" id="GO:0005829">
    <property type="term" value="C:cytosol"/>
    <property type="evidence" value="ECO:0007669"/>
    <property type="project" value="TreeGrafter"/>
</dbReference>
<name>A0A134A362_9BACL</name>
<dbReference type="InterPro" id="IPR006056">
    <property type="entry name" value="RidA"/>
</dbReference>
<reference evidence="2" key="1">
    <citation type="submission" date="2016-01" db="EMBL/GenBank/DDBJ databases">
        <authorList>
            <person name="Oliw E.H."/>
        </authorList>
    </citation>
    <scope>NUCLEOTIDE SEQUENCE [LARGE SCALE GENOMIC DNA]</scope>
    <source>
        <strain evidence="2">DNF01167</strain>
    </source>
</reference>
<dbReference type="InterPro" id="IPR006175">
    <property type="entry name" value="YjgF/YER057c/UK114"/>
</dbReference>
<evidence type="ECO:0000313" key="3">
    <source>
        <dbReference type="EMBL" id="MDB6185181.1"/>
    </source>
</evidence>
<dbReference type="SUPFAM" id="SSF55298">
    <property type="entry name" value="YjgF-like"/>
    <property type="match status" value="1"/>
</dbReference>
<evidence type="ECO:0000313" key="6">
    <source>
        <dbReference type="Proteomes" id="UP000501205"/>
    </source>
</evidence>
<dbReference type="Gene3D" id="3.30.1330.40">
    <property type="entry name" value="RutC-like"/>
    <property type="match status" value="1"/>
</dbReference>
<reference evidence="3" key="4">
    <citation type="submission" date="2023-08" db="EMBL/GenBank/DDBJ databases">
        <title>Dental plaque isolates bound by oral lectin ZG16B.</title>
        <authorList>
            <person name="Ghosh S."/>
        </authorList>
    </citation>
    <scope>NUCLEOTIDE SEQUENCE</scope>
    <source>
        <strain evidence="3">DP3_5B</strain>
    </source>
</reference>
<dbReference type="CDD" id="cd00448">
    <property type="entry name" value="YjgF_YER057c_UK114_family"/>
    <property type="match status" value="1"/>
</dbReference>
<reference evidence="4 6" key="3">
    <citation type="submission" date="2019-11" db="EMBL/GenBank/DDBJ databases">
        <title>FDA dAtabase for Regulatory Grade micrObial Sequences (FDA-ARGOS): Supporting development and validation of Infectious Disease Dx tests.</title>
        <authorList>
            <person name="Damon A."/>
            <person name="Tallon L."/>
            <person name="Sadzewicz L."/>
            <person name="Vavikolanu K."/>
            <person name="Mehta A."/>
            <person name="Aluvathingal J."/>
            <person name="Nadendla S."/>
            <person name="Myers T."/>
            <person name="Yan Y."/>
            <person name="Sichtig H."/>
        </authorList>
    </citation>
    <scope>NUCLEOTIDE SEQUENCE [LARGE SCALE GENOMIC DNA]</scope>
    <source>
        <strain evidence="4 6">FDAARGOS_740</strain>
    </source>
</reference>
<reference evidence="5" key="2">
    <citation type="submission" date="2016-01" db="EMBL/GenBank/DDBJ databases">
        <authorList>
            <person name="Mitreva M."/>
            <person name="Pepin K.H."/>
            <person name="Mihindukulasuriya K.A."/>
            <person name="Fulton R."/>
            <person name="Fronick C."/>
            <person name="O'Laughlin M."/>
            <person name="Miner T."/>
            <person name="Herter B."/>
            <person name="Rosa B.A."/>
            <person name="Cordes M."/>
            <person name="Tomlinson C."/>
            <person name="Wollam A."/>
            <person name="Palsikar V.B."/>
            <person name="Mardis E.R."/>
            <person name="Wilson R.K."/>
        </authorList>
    </citation>
    <scope>NUCLEOTIDE SEQUENCE [LARGE SCALE GENOMIC DNA]</scope>
    <source>
        <strain evidence="5">DNF01167</strain>
    </source>
</reference>
<dbReference type="Proteomes" id="UP000501205">
    <property type="component" value="Chromosome"/>
</dbReference>
<dbReference type="EMBL" id="CP050965">
    <property type="protein sequence ID" value="QIX87412.1"/>
    <property type="molecule type" value="Genomic_DNA"/>
</dbReference>
<dbReference type="STRING" id="1379.HMPREF3186_00499"/>
<evidence type="ECO:0000313" key="2">
    <source>
        <dbReference type="EMBL" id="KXB62124.1"/>
    </source>
</evidence>
<dbReference type="RefSeq" id="WP_003147859.1">
    <property type="nucleotide sequence ID" value="NZ_CP050965.1"/>
</dbReference>
<dbReference type="GO" id="GO:0019239">
    <property type="term" value="F:deaminase activity"/>
    <property type="evidence" value="ECO:0007669"/>
    <property type="project" value="TreeGrafter"/>
</dbReference>
<dbReference type="EMBL" id="JAQMFS010000004">
    <property type="protein sequence ID" value="MDB6185181.1"/>
    <property type="molecule type" value="Genomic_DNA"/>
</dbReference>
<dbReference type="PATRIC" id="fig|1379.3.peg.495"/>
<dbReference type="EMBL" id="LSDC01000028">
    <property type="protein sequence ID" value="KXB62124.1"/>
    <property type="molecule type" value="Genomic_DNA"/>
</dbReference>
<evidence type="ECO:0000313" key="5">
    <source>
        <dbReference type="Proteomes" id="UP000070355"/>
    </source>
</evidence>
<dbReference type="Pfam" id="PF01042">
    <property type="entry name" value="Ribonuc_L-PSP"/>
    <property type="match status" value="1"/>
</dbReference>
<protein>
    <submittedName>
        <fullName evidence="2">Putative endoribonuclease L-PSP</fullName>
    </submittedName>
    <submittedName>
        <fullName evidence="3">RidA family protein</fullName>
    </submittedName>
</protein>
<dbReference type="FunFam" id="3.30.1330.40:FF:000001">
    <property type="entry name" value="L-PSP family endoribonuclease"/>
    <property type="match status" value="1"/>
</dbReference>
<dbReference type="Proteomes" id="UP000070355">
    <property type="component" value="Unassembled WGS sequence"/>
</dbReference>
<dbReference type="Proteomes" id="UP001212217">
    <property type="component" value="Unassembled WGS sequence"/>
</dbReference>
<dbReference type="NCBIfam" id="TIGR00004">
    <property type="entry name" value="Rid family detoxifying hydrolase"/>
    <property type="match status" value="1"/>
</dbReference>
<dbReference type="PANTHER" id="PTHR11803">
    <property type="entry name" value="2-IMINOBUTANOATE/2-IMINOPROPANOATE DEAMINASE RIDA"/>
    <property type="match status" value="1"/>
</dbReference>
<dbReference type="PROSITE" id="PS01094">
    <property type="entry name" value="UPF0076"/>
    <property type="match status" value="1"/>
</dbReference>
<dbReference type="InterPro" id="IPR035959">
    <property type="entry name" value="RutC-like_sf"/>
</dbReference>
<dbReference type="AlphaFoldDB" id="A0A134A362"/>
<organism evidence="2 5">
    <name type="scientific">Gemella haemolysans</name>
    <dbReference type="NCBI Taxonomy" id="1379"/>
    <lineage>
        <taxon>Bacteria</taxon>
        <taxon>Bacillati</taxon>
        <taxon>Bacillota</taxon>
        <taxon>Bacilli</taxon>
        <taxon>Bacillales</taxon>
        <taxon>Gemellaceae</taxon>
        <taxon>Gemella</taxon>
    </lineage>
</organism>
<dbReference type="PANTHER" id="PTHR11803:SF39">
    <property type="entry name" value="2-IMINOBUTANOATE_2-IMINOPROPANOATE DEAMINASE"/>
    <property type="match status" value="1"/>
</dbReference>
<dbReference type="OrthoDB" id="9803101at2"/>
<sequence length="127" mass="13563">MKITEVNTPKAPKAVGPYVQANKVGNLIFCSGQLGINPETGKIVEGGVIEEAKQVFKNIEAVLEEAGSSMNHVVKSLVLLKDIADFAEVNKVYAEQFNDVLPARSAFQVAALPLGGNIEIEVIAVEK</sequence>
<accession>A0A134A362</accession>
<evidence type="ECO:0000256" key="1">
    <source>
        <dbReference type="ARBA" id="ARBA00010552"/>
    </source>
</evidence>
<dbReference type="InterPro" id="IPR019897">
    <property type="entry name" value="RidA_CS"/>
</dbReference>
<gene>
    <name evidence="4" type="ORF">FOC48_00895</name>
    <name evidence="2" type="ORF">HMPREF3186_00499</name>
    <name evidence="3" type="ORF">PNO30_00085</name>
</gene>
<keyword evidence="6" id="KW-1185">Reference proteome</keyword>
<comment type="similarity">
    <text evidence="1">Belongs to the RutC family.</text>
</comment>
<proteinExistence type="inferred from homology"/>